<reference evidence="2 3" key="1">
    <citation type="submission" date="2023-09" db="EMBL/GenBank/DDBJ databases">
        <title>Nesidiocoris tenuis whole genome shotgun sequence.</title>
        <authorList>
            <person name="Shibata T."/>
            <person name="Shimoda M."/>
            <person name="Kobayashi T."/>
            <person name="Uehara T."/>
        </authorList>
    </citation>
    <scope>NUCLEOTIDE SEQUENCE [LARGE SCALE GENOMIC DNA]</scope>
    <source>
        <strain evidence="2 3">Japan</strain>
    </source>
</reference>
<protein>
    <submittedName>
        <fullName evidence="2">Uncharacterized protein</fullName>
    </submittedName>
</protein>
<evidence type="ECO:0000256" key="1">
    <source>
        <dbReference type="SAM" id="MobiDB-lite"/>
    </source>
</evidence>
<gene>
    <name evidence="2" type="ORF">NTJ_05944</name>
</gene>
<keyword evidence="3" id="KW-1185">Reference proteome</keyword>
<proteinExistence type="predicted"/>
<evidence type="ECO:0000313" key="3">
    <source>
        <dbReference type="Proteomes" id="UP001307889"/>
    </source>
</evidence>
<feature type="region of interest" description="Disordered" evidence="1">
    <location>
        <begin position="39"/>
        <end position="76"/>
    </location>
</feature>
<feature type="compositionally biased region" description="Gly residues" evidence="1">
    <location>
        <begin position="57"/>
        <end position="76"/>
    </location>
</feature>
<feature type="region of interest" description="Disordered" evidence="1">
    <location>
        <begin position="90"/>
        <end position="111"/>
    </location>
</feature>
<organism evidence="2 3">
    <name type="scientific">Nesidiocoris tenuis</name>
    <dbReference type="NCBI Taxonomy" id="355587"/>
    <lineage>
        <taxon>Eukaryota</taxon>
        <taxon>Metazoa</taxon>
        <taxon>Ecdysozoa</taxon>
        <taxon>Arthropoda</taxon>
        <taxon>Hexapoda</taxon>
        <taxon>Insecta</taxon>
        <taxon>Pterygota</taxon>
        <taxon>Neoptera</taxon>
        <taxon>Paraneoptera</taxon>
        <taxon>Hemiptera</taxon>
        <taxon>Heteroptera</taxon>
        <taxon>Panheteroptera</taxon>
        <taxon>Cimicomorpha</taxon>
        <taxon>Miridae</taxon>
        <taxon>Dicyphina</taxon>
        <taxon>Nesidiocoris</taxon>
    </lineage>
</organism>
<sequence length="254" mass="26234">MQRCGCYMPMPYYSPQMPQPAAPSYCVQSVVVGGKAVAPEKSGEENAGGTQESPAGGNPGNPAGGNPGNTTGFGGGGLLGGGGGLLGGGGLGAPPGRLGPGGLALDPGRQRLRDPSLNLGGGGLGGLPPALRAALPHLLEGLRIPGLGGLGGGVAKYENYLEKILDAINDKLEPSCVGPSPMVVMPQTCTPRVRVKKVRRKQRRKYMIESCEEPDVIVEEEEEDRPSYVLAAPFCPSRSCCCRPRRCGCRSCCY</sequence>
<accession>A0ABN7APD5</accession>
<dbReference type="EMBL" id="AP028912">
    <property type="protein sequence ID" value="BES93134.1"/>
    <property type="molecule type" value="Genomic_DNA"/>
</dbReference>
<dbReference type="Proteomes" id="UP001307889">
    <property type="component" value="Chromosome 4"/>
</dbReference>
<name>A0ABN7APD5_9HEMI</name>
<feature type="compositionally biased region" description="Gly residues" evidence="1">
    <location>
        <begin position="90"/>
        <end position="102"/>
    </location>
</feature>
<evidence type="ECO:0000313" key="2">
    <source>
        <dbReference type="EMBL" id="BES93134.1"/>
    </source>
</evidence>